<reference evidence="1 2" key="1">
    <citation type="submission" date="2018-09" db="EMBL/GenBank/DDBJ databases">
        <title>Arachidicoccus sp. nov., a bacterium isolated from soil.</title>
        <authorList>
            <person name="Weon H.-Y."/>
            <person name="Kwon S.-W."/>
            <person name="Lee S.A."/>
        </authorList>
    </citation>
    <scope>NUCLEOTIDE SEQUENCE [LARGE SCALE GENOMIC DNA]</scope>
    <source>
        <strain evidence="1 2">KIS59-12</strain>
    </source>
</reference>
<keyword evidence="2" id="KW-1185">Reference proteome</keyword>
<dbReference type="AlphaFoldDB" id="A0A386HQC3"/>
<organism evidence="1 2">
    <name type="scientific">Arachidicoccus soli</name>
    <dbReference type="NCBI Taxonomy" id="2341117"/>
    <lineage>
        <taxon>Bacteria</taxon>
        <taxon>Pseudomonadati</taxon>
        <taxon>Bacteroidota</taxon>
        <taxon>Chitinophagia</taxon>
        <taxon>Chitinophagales</taxon>
        <taxon>Chitinophagaceae</taxon>
        <taxon>Arachidicoccus</taxon>
    </lineage>
</organism>
<protein>
    <submittedName>
        <fullName evidence="1">Uncharacterized protein</fullName>
    </submittedName>
</protein>
<evidence type="ECO:0000313" key="1">
    <source>
        <dbReference type="EMBL" id="AYD48148.1"/>
    </source>
</evidence>
<dbReference type="Proteomes" id="UP000266118">
    <property type="component" value="Chromosome"/>
</dbReference>
<evidence type="ECO:0000313" key="2">
    <source>
        <dbReference type="Proteomes" id="UP000266118"/>
    </source>
</evidence>
<dbReference type="KEGG" id="ark:D6B99_11400"/>
<gene>
    <name evidence="1" type="ORF">D6B99_11400</name>
</gene>
<name>A0A386HQC3_9BACT</name>
<sequence>MEQGQIDKYIESNKKQKQGFADRILIHYKGIREEVIPSMKLFHLQRCLSKFISLLKTNGKIYNLEILLHSILNLYLPDVI</sequence>
<accession>A0A386HQC3</accession>
<dbReference type="EMBL" id="CP032489">
    <property type="protein sequence ID" value="AYD48148.1"/>
    <property type="molecule type" value="Genomic_DNA"/>
</dbReference>
<proteinExistence type="predicted"/>